<reference evidence="3" key="2">
    <citation type="submission" date="2018-04" db="EMBL/GenBank/DDBJ databases">
        <title>OnivRS2 (Oryza nivara Reference Sequence Version 2).</title>
        <authorList>
            <person name="Zhang J."/>
            <person name="Kudrna D."/>
            <person name="Lee S."/>
            <person name="Talag J."/>
            <person name="Rajasekar S."/>
            <person name="Welchert J."/>
            <person name="Hsing Y.-I."/>
            <person name="Wing R.A."/>
        </authorList>
    </citation>
    <scope>NUCLEOTIDE SEQUENCE [LARGE SCALE GENOMIC DNA]</scope>
    <source>
        <strain evidence="3">SL10</strain>
    </source>
</reference>
<dbReference type="HOGENOM" id="CLU_2626191_0_0_1"/>
<feature type="region of interest" description="Disordered" evidence="1">
    <location>
        <begin position="25"/>
        <end position="63"/>
    </location>
</feature>
<keyword evidence="2" id="KW-0732">Signal</keyword>
<dbReference type="Gramene" id="ONIVA08G19370.1">
    <property type="protein sequence ID" value="ONIVA08G19370.1"/>
    <property type="gene ID" value="ONIVA08G19370"/>
</dbReference>
<organism evidence="3">
    <name type="scientific">Oryza nivara</name>
    <name type="common">Indian wild rice</name>
    <name type="synonym">Oryza sativa f. spontanea</name>
    <dbReference type="NCBI Taxonomy" id="4536"/>
    <lineage>
        <taxon>Eukaryota</taxon>
        <taxon>Viridiplantae</taxon>
        <taxon>Streptophyta</taxon>
        <taxon>Embryophyta</taxon>
        <taxon>Tracheophyta</taxon>
        <taxon>Spermatophyta</taxon>
        <taxon>Magnoliopsida</taxon>
        <taxon>Liliopsida</taxon>
        <taxon>Poales</taxon>
        <taxon>Poaceae</taxon>
        <taxon>BOP clade</taxon>
        <taxon>Oryzoideae</taxon>
        <taxon>Oryzeae</taxon>
        <taxon>Oryzinae</taxon>
        <taxon>Oryza</taxon>
    </lineage>
</organism>
<feature type="chain" id="PRO_5002362777" description="Secreted protein" evidence="2">
    <location>
        <begin position="17"/>
        <end position="78"/>
    </location>
</feature>
<keyword evidence="4" id="KW-1185">Reference proteome</keyword>
<evidence type="ECO:0000313" key="3">
    <source>
        <dbReference type="EnsemblPlants" id="ONIVA08G19370.1"/>
    </source>
</evidence>
<dbReference type="EnsemblPlants" id="ONIVA08G19370.1">
    <property type="protein sequence ID" value="ONIVA08G19370.1"/>
    <property type="gene ID" value="ONIVA08G19370"/>
</dbReference>
<proteinExistence type="predicted"/>
<evidence type="ECO:0000256" key="1">
    <source>
        <dbReference type="SAM" id="MobiDB-lite"/>
    </source>
</evidence>
<reference evidence="3" key="1">
    <citation type="submission" date="2015-04" db="UniProtKB">
        <authorList>
            <consortium name="EnsemblPlants"/>
        </authorList>
    </citation>
    <scope>IDENTIFICATION</scope>
    <source>
        <strain evidence="3">SL10</strain>
    </source>
</reference>
<evidence type="ECO:0000256" key="2">
    <source>
        <dbReference type="SAM" id="SignalP"/>
    </source>
</evidence>
<evidence type="ECO:0008006" key="5">
    <source>
        <dbReference type="Google" id="ProtNLM"/>
    </source>
</evidence>
<dbReference type="AlphaFoldDB" id="A0A0E0ID45"/>
<dbReference type="Proteomes" id="UP000006591">
    <property type="component" value="Chromosome 8"/>
</dbReference>
<feature type="signal peptide" evidence="2">
    <location>
        <begin position="1"/>
        <end position="16"/>
    </location>
</feature>
<name>A0A0E0ID45_ORYNI</name>
<protein>
    <recommendedName>
        <fullName evidence="5">Secreted protein</fullName>
    </recommendedName>
</protein>
<accession>A0A0E0ID45</accession>
<evidence type="ECO:0000313" key="4">
    <source>
        <dbReference type="Proteomes" id="UP000006591"/>
    </source>
</evidence>
<sequence length="78" mass="8225">MVWWSCFGCSLSIAAGGKVRLPAPLPDWPQHSARKQAAASPTSEEQGRCLPISIPKNENADDDGTELSCLICLIGSAA</sequence>